<gene>
    <name evidence="1" type="ORF">AVDCRST_MAG86-2322</name>
</gene>
<evidence type="ECO:0000313" key="1">
    <source>
        <dbReference type="EMBL" id="CAA9576544.1"/>
    </source>
</evidence>
<reference evidence="1" key="1">
    <citation type="submission" date="2020-02" db="EMBL/GenBank/DDBJ databases">
        <authorList>
            <person name="Meier V. D."/>
        </authorList>
    </citation>
    <scope>NUCLEOTIDE SEQUENCE</scope>
    <source>
        <strain evidence="1">AVDCRST_MAG86</strain>
    </source>
</reference>
<accession>A0A6J4VFM4</accession>
<proteinExistence type="predicted"/>
<organism evidence="1">
    <name type="scientific">uncultured Truepera sp</name>
    <dbReference type="NCBI Taxonomy" id="543023"/>
    <lineage>
        <taxon>Bacteria</taxon>
        <taxon>Thermotogati</taxon>
        <taxon>Deinococcota</taxon>
        <taxon>Deinococci</taxon>
        <taxon>Trueperales</taxon>
        <taxon>Trueperaceae</taxon>
        <taxon>Truepera</taxon>
        <taxon>environmental samples</taxon>
    </lineage>
</organism>
<name>A0A6J4VFM4_9DEIN</name>
<sequence length="76" mass="7425">MSELVLVPCDACGGDGYTLGLGGTSGDGLPAETTCRCDVCGGAGKVEVCEGCLEVPTVAGGLELCACVSVSLRRAA</sequence>
<dbReference type="EMBL" id="CADCWP010000194">
    <property type="protein sequence ID" value="CAA9576544.1"/>
    <property type="molecule type" value="Genomic_DNA"/>
</dbReference>
<dbReference type="AlphaFoldDB" id="A0A6J4VFM4"/>
<protein>
    <submittedName>
        <fullName evidence="1">Uncharacterized protein</fullName>
    </submittedName>
</protein>